<protein>
    <submittedName>
        <fullName evidence="1">Uncharacterized protein</fullName>
    </submittedName>
</protein>
<dbReference type="EMBL" id="VSWC01000002">
    <property type="protein sequence ID" value="KAA1118216.1"/>
    <property type="molecule type" value="Genomic_DNA"/>
</dbReference>
<reference evidence="1 2" key="1">
    <citation type="submission" date="2019-05" db="EMBL/GenBank/DDBJ databases">
        <title>Emergence of the Ug99 lineage of the wheat stem rust pathogen through somatic hybridization.</title>
        <authorList>
            <person name="Li F."/>
            <person name="Upadhyaya N.M."/>
            <person name="Sperschneider J."/>
            <person name="Matny O."/>
            <person name="Nguyen-Phuc H."/>
            <person name="Mago R."/>
            <person name="Raley C."/>
            <person name="Miller M.E."/>
            <person name="Silverstein K.A.T."/>
            <person name="Henningsen E."/>
            <person name="Hirsch C.D."/>
            <person name="Visser B."/>
            <person name="Pretorius Z.A."/>
            <person name="Steffenson B.J."/>
            <person name="Schwessinger B."/>
            <person name="Dodds P.N."/>
            <person name="Figueroa M."/>
        </authorList>
    </citation>
    <scope>NUCLEOTIDE SEQUENCE [LARGE SCALE GENOMIC DNA]</scope>
    <source>
        <strain evidence="1">21-0</strain>
    </source>
</reference>
<keyword evidence="2" id="KW-1185">Reference proteome</keyword>
<proteinExistence type="predicted"/>
<evidence type="ECO:0000313" key="1">
    <source>
        <dbReference type="EMBL" id="KAA1118216.1"/>
    </source>
</evidence>
<gene>
    <name evidence="1" type="ORF">PGT21_033554</name>
</gene>
<dbReference type="Proteomes" id="UP000324748">
    <property type="component" value="Unassembled WGS sequence"/>
</dbReference>
<name>A0A5B0QY46_PUCGR</name>
<accession>A0A5B0QY46</accession>
<comment type="caution">
    <text evidence="1">The sequence shown here is derived from an EMBL/GenBank/DDBJ whole genome shotgun (WGS) entry which is preliminary data.</text>
</comment>
<organism evidence="1 2">
    <name type="scientific">Puccinia graminis f. sp. tritici</name>
    <dbReference type="NCBI Taxonomy" id="56615"/>
    <lineage>
        <taxon>Eukaryota</taxon>
        <taxon>Fungi</taxon>
        <taxon>Dikarya</taxon>
        <taxon>Basidiomycota</taxon>
        <taxon>Pucciniomycotina</taxon>
        <taxon>Pucciniomycetes</taxon>
        <taxon>Pucciniales</taxon>
        <taxon>Pucciniaceae</taxon>
        <taxon>Puccinia</taxon>
    </lineage>
</organism>
<evidence type="ECO:0000313" key="2">
    <source>
        <dbReference type="Proteomes" id="UP000324748"/>
    </source>
</evidence>
<dbReference type="AlphaFoldDB" id="A0A5B0QY46"/>
<sequence length="67" mass="7768">MFKDKMLRRCMNQEQGWQMGLSTCKHHINKTRLCLEICVESNSQEQVPVVPAIQSQSQLRKTSFKSA</sequence>